<evidence type="ECO:0000313" key="13">
    <source>
        <dbReference type="EMBL" id="MQR01825.1"/>
    </source>
</evidence>
<dbReference type="FunFam" id="3.40.630.40:FF:000001">
    <property type="entry name" value="N-acetylmuramoyl-L-alanine amidase"/>
    <property type="match status" value="1"/>
</dbReference>
<feature type="domain" description="MurNAc-LAA" evidence="12">
    <location>
        <begin position="285"/>
        <end position="440"/>
    </location>
</feature>
<dbReference type="CDD" id="cd02696">
    <property type="entry name" value="MurNAc-LAA"/>
    <property type="match status" value="1"/>
</dbReference>
<evidence type="ECO:0000256" key="7">
    <source>
        <dbReference type="ARBA" id="ARBA00022801"/>
    </source>
</evidence>
<protein>
    <recommendedName>
        <fullName evidence="9">N-acetylmuramoyl-L-alanine amidase AmiC</fullName>
        <ecNumber evidence="4">3.5.1.28</ecNumber>
    </recommendedName>
</protein>
<dbReference type="GO" id="GO:0030288">
    <property type="term" value="C:outer membrane-bounded periplasmic space"/>
    <property type="evidence" value="ECO:0007669"/>
    <property type="project" value="TreeGrafter"/>
</dbReference>
<dbReference type="InterPro" id="IPR006311">
    <property type="entry name" value="TAT_signal"/>
</dbReference>
<keyword evidence="11" id="KW-1133">Transmembrane helix</keyword>
<evidence type="ECO:0000256" key="4">
    <source>
        <dbReference type="ARBA" id="ARBA00011901"/>
    </source>
</evidence>
<keyword evidence="11" id="KW-0472">Membrane</keyword>
<name>A0A843YQL5_9BURK</name>
<dbReference type="SMART" id="SM00646">
    <property type="entry name" value="Ami_3"/>
    <property type="match status" value="1"/>
</dbReference>
<proteinExistence type="inferred from homology"/>
<gene>
    <name evidence="13" type="ORF">GEV47_14185</name>
</gene>
<dbReference type="GO" id="GO:0009253">
    <property type="term" value="P:peptidoglycan catabolic process"/>
    <property type="evidence" value="ECO:0007669"/>
    <property type="project" value="InterPro"/>
</dbReference>
<keyword evidence="6" id="KW-0574">Periplasm</keyword>
<dbReference type="EMBL" id="WINI01000007">
    <property type="protein sequence ID" value="MQR01825.1"/>
    <property type="molecule type" value="Genomic_DNA"/>
</dbReference>
<comment type="subcellular location">
    <subcellularLocation>
        <location evidence="2">Periplasm</location>
    </subcellularLocation>
</comment>
<dbReference type="InterPro" id="IPR050695">
    <property type="entry name" value="N-acetylmuramoyl_amidase_3"/>
</dbReference>
<evidence type="ECO:0000256" key="9">
    <source>
        <dbReference type="ARBA" id="ARBA00074581"/>
    </source>
</evidence>
<dbReference type="RefSeq" id="WP_153235410.1">
    <property type="nucleotide sequence ID" value="NZ_WINI01000007.1"/>
</dbReference>
<keyword evidence="14" id="KW-1185">Reference proteome</keyword>
<keyword evidence="11" id="KW-0812">Transmembrane</keyword>
<dbReference type="Gene3D" id="3.40.630.40">
    <property type="entry name" value="Zn-dependent exopeptidases"/>
    <property type="match status" value="1"/>
</dbReference>
<evidence type="ECO:0000256" key="11">
    <source>
        <dbReference type="SAM" id="Phobius"/>
    </source>
</evidence>
<dbReference type="PROSITE" id="PS51318">
    <property type="entry name" value="TAT"/>
    <property type="match status" value="1"/>
</dbReference>
<comment type="catalytic activity">
    <reaction evidence="1">
        <text>Hydrolyzes the link between N-acetylmuramoyl residues and L-amino acid residues in certain cell-wall glycopeptides.</text>
        <dbReference type="EC" id="3.5.1.28"/>
    </reaction>
</comment>
<dbReference type="Gene3D" id="2.60.40.3500">
    <property type="match status" value="1"/>
</dbReference>
<dbReference type="Pfam" id="PF11741">
    <property type="entry name" value="AMIN"/>
    <property type="match status" value="1"/>
</dbReference>
<keyword evidence="8" id="KW-0961">Cell wall biogenesis/degradation</keyword>
<dbReference type="PANTHER" id="PTHR30404">
    <property type="entry name" value="N-ACETYLMURAMOYL-L-ALANINE AMIDASE"/>
    <property type="match status" value="1"/>
</dbReference>
<evidence type="ECO:0000256" key="5">
    <source>
        <dbReference type="ARBA" id="ARBA00022729"/>
    </source>
</evidence>
<dbReference type="AlphaFoldDB" id="A0A843YQL5"/>
<dbReference type="Pfam" id="PF01520">
    <property type="entry name" value="Amidase_3"/>
    <property type="match status" value="1"/>
</dbReference>
<dbReference type="InterPro" id="IPR021731">
    <property type="entry name" value="AMIN_dom"/>
</dbReference>
<evidence type="ECO:0000256" key="2">
    <source>
        <dbReference type="ARBA" id="ARBA00004418"/>
    </source>
</evidence>
<dbReference type="SUPFAM" id="SSF53187">
    <property type="entry name" value="Zn-dependent exopeptidases"/>
    <property type="match status" value="1"/>
</dbReference>
<comment type="similarity">
    <text evidence="3">Belongs to the N-acetylmuramoyl-L-alanine amidase 3 family.</text>
</comment>
<sequence>MSGPTEICTKPVKSKSRRTVLKAGGTLIISVMAATLPTFARAAQILAVRVWPAADYTRVTLENDSDLKVSHFLVKNPDRMVVDIEGIELNPALKELVAKIQSNDPYIKQVRVGQNLPNVVRLVFDLKEEVKPQVFTLEPVGNYKYRLVFDLYPLNPPDPIAAMIQDGNWSKSLPEDGGIISPPSTPPMATAETRQEPPLAQLEQKPDSKSGRQPAQPAMNRMITIALDPGHGGEDPGATGSAGNREKDVVLSIAKRLKAKMEKQPNMRVMMTRDADFFVPLGMRVQKARAVQADLFVSIHADAFVTPTARGSSVFALSEKGASSTAARWLAKNENDADLIGGVNIKSHDKQLASVLMDLSTTAQISDSIKLANAVLGEIGGINKLHKGAVEQAGFAVLKAPDIPSILIETAFISNPEEEARLTDNAYQDKMADAILTGIKKYFSHNPPLSKNRIA</sequence>
<dbReference type="GO" id="GO:0071555">
    <property type="term" value="P:cell wall organization"/>
    <property type="evidence" value="ECO:0007669"/>
    <property type="project" value="UniProtKB-KW"/>
</dbReference>
<comment type="caution">
    <text evidence="13">The sequence shown here is derived from an EMBL/GenBank/DDBJ whole genome shotgun (WGS) entry which is preliminary data.</text>
</comment>
<keyword evidence="7" id="KW-0378">Hydrolase</keyword>
<reference evidence="13 14" key="1">
    <citation type="submission" date="2019-10" db="EMBL/GenBank/DDBJ databases">
        <title>Glaciimonas soli sp. nov., a psychrophilic bacterium isolated from the forest soil of a high elevation mountain in Taiwan.</title>
        <authorList>
            <person name="Wang L.-T."/>
            <person name="Shieh W.Y."/>
        </authorList>
    </citation>
    <scope>NUCLEOTIDE SEQUENCE [LARGE SCALE GENOMIC DNA]</scope>
    <source>
        <strain evidence="13 14">GS1</strain>
    </source>
</reference>
<dbReference type="EC" id="3.5.1.28" evidence="4"/>
<evidence type="ECO:0000256" key="8">
    <source>
        <dbReference type="ARBA" id="ARBA00023316"/>
    </source>
</evidence>
<dbReference type="GO" id="GO:0008745">
    <property type="term" value="F:N-acetylmuramoyl-L-alanine amidase activity"/>
    <property type="evidence" value="ECO:0007669"/>
    <property type="project" value="UniProtKB-EC"/>
</dbReference>
<dbReference type="InterPro" id="IPR002508">
    <property type="entry name" value="MurNAc-LAA_cat"/>
</dbReference>
<evidence type="ECO:0000256" key="6">
    <source>
        <dbReference type="ARBA" id="ARBA00022764"/>
    </source>
</evidence>
<keyword evidence="5" id="KW-0732">Signal</keyword>
<dbReference type="OrthoDB" id="9806267at2"/>
<organism evidence="13 14">
    <name type="scientific">Glaciimonas soli</name>
    <dbReference type="NCBI Taxonomy" id="2590999"/>
    <lineage>
        <taxon>Bacteria</taxon>
        <taxon>Pseudomonadati</taxon>
        <taxon>Pseudomonadota</taxon>
        <taxon>Betaproteobacteria</taxon>
        <taxon>Burkholderiales</taxon>
        <taxon>Oxalobacteraceae</taxon>
        <taxon>Glaciimonas</taxon>
    </lineage>
</organism>
<accession>A0A843YQL5</accession>
<dbReference type="Proteomes" id="UP000451565">
    <property type="component" value="Unassembled WGS sequence"/>
</dbReference>
<evidence type="ECO:0000256" key="1">
    <source>
        <dbReference type="ARBA" id="ARBA00001561"/>
    </source>
</evidence>
<feature type="transmembrane region" description="Helical" evidence="11">
    <location>
        <begin position="20"/>
        <end position="40"/>
    </location>
</feature>
<dbReference type="PANTHER" id="PTHR30404:SF0">
    <property type="entry name" value="N-ACETYLMURAMOYL-L-ALANINE AMIDASE AMIC"/>
    <property type="match status" value="1"/>
</dbReference>
<evidence type="ECO:0000259" key="12">
    <source>
        <dbReference type="SMART" id="SM00646"/>
    </source>
</evidence>
<evidence type="ECO:0000313" key="14">
    <source>
        <dbReference type="Proteomes" id="UP000451565"/>
    </source>
</evidence>
<feature type="region of interest" description="Disordered" evidence="10">
    <location>
        <begin position="172"/>
        <end position="246"/>
    </location>
</feature>
<evidence type="ECO:0000256" key="10">
    <source>
        <dbReference type="SAM" id="MobiDB-lite"/>
    </source>
</evidence>
<evidence type="ECO:0000256" key="3">
    <source>
        <dbReference type="ARBA" id="ARBA00010860"/>
    </source>
</evidence>